<evidence type="ECO:0000313" key="2">
    <source>
        <dbReference type="Proteomes" id="UP001057452"/>
    </source>
</evidence>
<accession>A0ACB9VS19</accession>
<name>A0ACB9VS19_CHAAC</name>
<dbReference type="EMBL" id="CM043807">
    <property type="protein sequence ID" value="KAI4802722.1"/>
    <property type="molecule type" value="Genomic_DNA"/>
</dbReference>
<sequence>MGIKNTTKLKPLPKATIQGRINKKLPPKPDNKRSRNVSASEEEDSESDTEDSAEVTEEEISNDEKEEEQGSNEEPSETHGSEDSIEEEEAEALDTQRHKGRTDTEESDKGLSSELATSSEEEEESEKEVKVCPKAIHDESEEDEITHEDKSDKGGRRCRQAPHPSKLAQGPKNKMNKKTKADKQAEKADKQRAKAEKKRLEKEAKQKAKEKKKTKTQKEEKPSSATEEIESPKGKRKSTHEKDAPEETDPDEEEEEEAESTLTKAIKGPNRMMLLKDKGKDLKNILKVEEQQDAGHVIKGLPQSLLLGKVKMSLQHKANKMLSKPEEDSSESEAIDVGSSRPMERLIARRKVKPAWPVKKKSSSVDKMGKESSSLVENAGDGGEDAVLAGEKEVEAKYAVVFPRMNKLGKAKTANVPQAAAGPTTASSATGPPGEPTTSQPKKTTPGARLVLPVKPDLSLLKSIKKTLPGALLAGTDASERSPGSSGVPEASSNTEDRNRRAVLDNQDGVNVLQAARGKMDPSKINLTKMSSSGGTINGGPTRVKGPDPEREAAAGIPRSTTQFQNGEAGAVISGVRSLYEEEADREVAQLMGEGGIYTTAQSEVHWAGNPQMSGDPQDWLRAENLLPHQTVEKLTKWTVYDDMARPGPSLLTMAGAPGNQRTPPRTCWRVVMPGSKTSVEVDEVEDLSQLEEVCESSVLLNLKKRFHRDCIYTYIGNMMLSINPFKALNIYTEELRLKYEGKEQQRNPPHVYAIADAAFSQSHQASTQEQCIIISGHSGSGKTEATKLIVHYLSSMYQGRNNNLRQPMEVFPILESFGNAKTILNNNSSRFGKYLHIHILHGIVVGTSLSKYLLEKSRVVFQAHEERNFHVFYELLAGMNDWDKQELYLQGAETYYYLNQGGACELKGKQDKQDFQLMLQCFETIGLHADQISTIWAILSSILHLGNSESFEVARIFSETEARRVGSLLQISSEALQTVITHRVTETTYDRIYCLCLWKVP</sequence>
<evidence type="ECO:0000313" key="1">
    <source>
        <dbReference type="EMBL" id="KAI4802722.1"/>
    </source>
</evidence>
<proteinExistence type="predicted"/>
<dbReference type="Proteomes" id="UP001057452">
    <property type="component" value="Chromosome 23"/>
</dbReference>
<protein>
    <submittedName>
        <fullName evidence="1">Uncharacterized protein</fullName>
    </submittedName>
</protein>
<organism evidence="1 2">
    <name type="scientific">Chaenocephalus aceratus</name>
    <name type="common">Blackfin icefish</name>
    <name type="synonym">Chaenichthys aceratus</name>
    <dbReference type="NCBI Taxonomy" id="36190"/>
    <lineage>
        <taxon>Eukaryota</taxon>
        <taxon>Metazoa</taxon>
        <taxon>Chordata</taxon>
        <taxon>Craniata</taxon>
        <taxon>Vertebrata</taxon>
        <taxon>Euteleostomi</taxon>
        <taxon>Actinopterygii</taxon>
        <taxon>Neopterygii</taxon>
        <taxon>Teleostei</taxon>
        <taxon>Neoteleostei</taxon>
        <taxon>Acanthomorphata</taxon>
        <taxon>Eupercaria</taxon>
        <taxon>Perciformes</taxon>
        <taxon>Notothenioidei</taxon>
        <taxon>Channichthyidae</taxon>
        <taxon>Chaenocephalus</taxon>
    </lineage>
</organism>
<gene>
    <name evidence="1" type="ORF">KUCAC02_006301</name>
</gene>
<comment type="caution">
    <text evidence="1">The sequence shown here is derived from an EMBL/GenBank/DDBJ whole genome shotgun (WGS) entry which is preliminary data.</text>
</comment>
<keyword evidence="2" id="KW-1185">Reference proteome</keyword>
<reference evidence="1" key="1">
    <citation type="submission" date="2022-05" db="EMBL/GenBank/DDBJ databases">
        <title>Chromosome-level genome of Chaenocephalus aceratus.</title>
        <authorList>
            <person name="Park H."/>
        </authorList>
    </citation>
    <scope>NUCLEOTIDE SEQUENCE</scope>
    <source>
        <strain evidence="1">KU_202001</strain>
    </source>
</reference>